<accession>A0A0R2H9I7</accession>
<dbReference type="EMBL" id="JQBM01000003">
    <property type="protein sequence ID" value="KRN46205.1"/>
    <property type="molecule type" value="Genomic_DNA"/>
</dbReference>
<dbReference type="Pfam" id="PF20441">
    <property type="entry name" value="TerL_nuclease"/>
    <property type="match status" value="1"/>
</dbReference>
<dbReference type="Pfam" id="PF03354">
    <property type="entry name" value="TerL_ATPase"/>
    <property type="match status" value="1"/>
</dbReference>
<evidence type="ECO:0000259" key="1">
    <source>
        <dbReference type="Pfam" id="PF03354"/>
    </source>
</evidence>
<dbReference type="Proteomes" id="UP000051992">
    <property type="component" value="Unassembled WGS sequence"/>
</dbReference>
<proteinExistence type="predicted"/>
<organism evidence="3 4">
    <name type="scientific">Weissella viridescens</name>
    <name type="common">Lactobacillus viridescens</name>
    <dbReference type="NCBI Taxonomy" id="1629"/>
    <lineage>
        <taxon>Bacteria</taxon>
        <taxon>Bacillati</taxon>
        <taxon>Bacillota</taxon>
        <taxon>Bacilli</taxon>
        <taxon>Lactobacillales</taxon>
        <taxon>Lactobacillaceae</taxon>
        <taxon>Weissella</taxon>
    </lineage>
</organism>
<feature type="domain" description="Terminase large subunit-like ATPase" evidence="1">
    <location>
        <begin position="103"/>
        <end position="273"/>
    </location>
</feature>
<dbReference type="PANTHER" id="PTHR41287">
    <property type="match status" value="1"/>
</dbReference>
<dbReference type="AlphaFoldDB" id="A0A0R2H9I7"/>
<dbReference type="InterPro" id="IPR005021">
    <property type="entry name" value="Terminase_largesu-like"/>
</dbReference>
<dbReference type="PANTHER" id="PTHR41287:SF1">
    <property type="entry name" value="PROTEIN YMFN"/>
    <property type="match status" value="1"/>
</dbReference>
<sequence length="645" mass="74707">MKKIDLTKSKDVSGSFFTFDSSAIKQKYTDEATQYAFRVLEGKQTAGYQLQLACLRHVRDLMRVEECDPEFSYVYSSEKVTSILTFAALCPDPDAGKPLPLMPWQKFILCQLIGWRTSGRDDKRFTLASVSVARKQGKTYFAAIILAYSFLLESIGMHNQDFLAAANTSDQTAKLYGYVSDMIGLLIEKQPLYREYAKRTGVIVQEKQIIAKKVRNRLVKVSNESGKYDGYHFTTAVYDEAGDEKAGKYTSRITTGQQDVRYHQFIKISTAYEFLGTEFHNGLKRGQEVMEQDWNREYDYELWLVWAQDDENEVYQPETWEKSTPLIGMPSRHDSTIDSLMKLRENMITQGKLAEFQNKSMNIYLQDSNRAYLRLSDVDRAIVPEFEIDRRKVYIGFDYSMMSDNTAIAFVYPYMEEGQPKWHIEQHSFIPWEKAGSIEAKEKQDGIMYRQLADKGFCTITSHPQGLVNDDQIYRWLMNYVDEHMLDVQLFEYDPFGLTKWAKQLEINVDWQFMPVKQTTPYLMHPTKFLQTAFVENSITRLDDQVMEKALLNAVIKEDKIGIQVDKDKATLKIDVVDAIIDALYQGMYHFEDYADINDPKKRVENMSNDAKADWIFSADGGIMTEEELARLQKELEELENGNAF</sequence>
<gene>
    <name evidence="3" type="ORF">IV50_GL001187</name>
</gene>
<dbReference type="InterPro" id="IPR046462">
    <property type="entry name" value="TerL_nuclease"/>
</dbReference>
<reference evidence="3 4" key="1">
    <citation type="journal article" date="2015" name="Genome Announc.">
        <title>Expanding the biotechnology potential of lactobacilli through comparative genomics of 213 strains and associated genera.</title>
        <authorList>
            <person name="Sun Z."/>
            <person name="Harris H.M."/>
            <person name="McCann A."/>
            <person name="Guo C."/>
            <person name="Argimon S."/>
            <person name="Zhang W."/>
            <person name="Yang X."/>
            <person name="Jeffery I.B."/>
            <person name="Cooney J.C."/>
            <person name="Kagawa T.F."/>
            <person name="Liu W."/>
            <person name="Song Y."/>
            <person name="Salvetti E."/>
            <person name="Wrobel A."/>
            <person name="Rasinkangas P."/>
            <person name="Parkhill J."/>
            <person name="Rea M.C."/>
            <person name="O'Sullivan O."/>
            <person name="Ritari J."/>
            <person name="Douillard F.P."/>
            <person name="Paul Ross R."/>
            <person name="Yang R."/>
            <person name="Briner A.E."/>
            <person name="Felis G.E."/>
            <person name="de Vos W.M."/>
            <person name="Barrangou R."/>
            <person name="Klaenhammer T.R."/>
            <person name="Caufield P.W."/>
            <person name="Cui Y."/>
            <person name="Zhang H."/>
            <person name="O'Toole P.W."/>
        </authorList>
    </citation>
    <scope>NUCLEOTIDE SEQUENCE [LARGE SCALE GENOMIC DNA]</scope>
    <source>
        <strain evidence="3 4">DSM 20410</strain>
    </source>
</reference>
<dbReference type="OrthoDB" id="9760250at2"/>
<dbReference type="PATRIC" id="fig|1629.5.peg.1201"/>
<protein>
    <submittedName>
        <fullName evidence="3">Phage terminase-like protein, large subunit</fullName>
    </submittedName>
</protein>
<evidence type="ECO:0000313" key="4">
    <source>
        <dbReference type="Proteomes" id="UP000051992"/>
    </source>
</evidence>
<dbReference type="Gene3D" id="3.40.50.300">
    <property type="entry name" value="P-loop containing nucleotide triphosphate hydrolases"/>
    <property type="match status" value="1"/>
</dbReference>
<dbReference type="InterPro" id="IPR027417">
    <property type="entry name" value="P-loop_NTPase"/>
</dbReference>
<evidence type="ECO:0000259" key="2">
    <source>
        <dbReference type="Pfam" id="PF20441"/>
    </source>
</evidence>
<dbReference type="InterPro" id="IPR046461">
    <property type="entry name" value="TerL_ATPase"/>
</dbReference>
<keyword evidence="4" id="KW-1185">Reference proteome</keyword>
<name>A0A0R2H9I7_WEIVI</name>
<dbReference type="RefSeq" id="WP_057746466.1">
    <property type="nucleotide sequence ID" value="NZ_CYXF01000066.1"/>
</dbReference>
<feature type="domain" description="Terminase large subunit-like endonuclease" evidence="2">
    <location>
        <begin position="305"/>
        <end position="586"/>
    </location>
</feature>
<dbReference type="GO" id="GO:0004519">
    <property type="term" value="F:endonuclease activity"/>
    <property type="evidence" value="ECO:0007669"/>
    <property type="project" value="InterPro"/>
</dbReference>
<evidence type="ECO:0000313" key="3">
    <source>
        <dbReference type="EMBL" id="KRN46205.1"/>
    </source>
</evidence>
<comment type="caution">
    <text evidence="3">The sequence shown here is derived from an EMBL/GenBank/DDBJ whole genome shotgun (WGS) entry which is preliminary data.</text>
</comment>